<protein>
    <submittedName>
        <fullName evidence="1">Uncharacterized protein</fullName>
    </submittedName>
</protein>
<dbReference type="HOGENOM" id="CLU_3026698_0_0_4"/>
<proteinExistence type="predicted"/>
<organism evidence="1 2">
    <name type="scientific">Lautropia mirabilis ATCC 51599</name>
    <dbReference type="NCBI Taxonomy" id="887898"/>
    <lineage>
        <taxon>Bacteria</taxon>
        <taxon>Pseudomonadati</taxon>
        <taxon>Pseudomonadota</taxon>
        <taxon>Betaproteobacteria</taxon>
        <taxon>Burkholderiales</taxon>
        <taxon>Burkholderiaceae</taxon>
        <taxon>Lautropia</taxon>
    </lineage>
</organism>
<reference evidence="1 2" key="1">
    <citation type="submission" date="2010-12" db="EMBL/GenBank/DDBJ databases">
        <authorList>
            <person name="Muzny D."/>
            <person name="Qin X."/>
            <person name="Deng J."/>
            <person name="Jiang H."/>
            <person name="Liu Y."/>
            <person name="Qu J."/>
            <person name="Song X.-Z."/>
            <person name="Zhang L."/>
            <person name="Thornton R."/>
            <person name="Coyle M."/>
            <person name="Francisco L."/>
            <person name="Jackson L."/>
            <person name="Javaid M."/>
            <person name="Korchina V."/>
            <person name="Kovar C."/>
            <person name="Mata R."/>
            <person name="Mathew T."/>
            <person name="Ngo R."/>
            <person name="Nguyen L."/>
            <person name="Nguyen N."/>
            <person name="Okwuonu G."/>
            <person name="Ongeri F."/>
            <person name="Pham C."/>
            <person name="Simmons D."/>
            <person name="Wilczek-Boney K."/>
            <person name="Hale W."/>
            <person name="Jakkamsetti A."/>
            <person name="Pham P."/>
            <person name="Ruth R."/>
            <person name="San Lucas F."/>
            <person name="Warren J."/>
            <person name="Zhang J."/>
            <person name="Zhao Z."/>
            <person name="Zhou C."/>
            <person name="Zhu D."/>
            <person name="Lee S."/>
            <person name="Bess C."/>
            <person name="Blankenburg K."/>
            <person name="Forbes L."/>
            <person name="Fu Q."/>
            <person name="Gubbala S."/>
            <person name="Hirani K."/>
            <person name="Jayaseelan J.C."/>
            <person name="Lara F."/>
            <person name="Munidasa M."/>
            <person name="Palculict T."/>
            <person name="Patil S."/>
            <person name="Pu L.-L."/>
            <person name="Saada N."/>
            <person name="Tang L."/>
            <person name="Weissenberger G."/>
            <person name="Zhu Y."/>
            <person name="Hemphill L."/>
            <person name="Shang Y."/>
            <person name="Youmans B."/>
            <person name="Ayvaz T."/>
            <person name="Ross M."/>
            <person name="Santibanez J."/>
            <person name="Aqrawi P."/>
            <person name="Gross S."/>
            <person name="Joshi V."/>
            <person name="Fowler G."/>
            <person name="Nazareth L."/>
            <person name="Reid J."/>
            <person name="Worley K."/>
            <person name="Petrosino J."/>
            <person name="Highlander S."/>
            <person name="Gibbs R."/>
        </authorList>
    </citation>
    <scope>NUCLEOTIDE SEQUENCE [LARGE SCALE GENOMIC DNA]</scope>
    <source>
        <strain evidence="1 2">ATCC 51599</strain>
    </source>
</reference>
<evidence type="ECO:0000313" key="2">
    <source>
        <dbReference type="Proteomes" id="UP000011021"/>
    </source>
</evidence>
<gene>
    <name evidence="1" type="ORF">HMPREF0551_0325</name>
</gene>
<dbReference type="Proteomes" id="UP000011021">
    <property type="component" value="Unassembled WGS sequence"/>
</dbReference>
<sequence length="55" mass="6092">MQALLALVLLVLVLALPAQAPRAWELPVQGLLVLELRAQALRQVRELLVWPQAPC</sequence>
<comment type="caution">
    <text evidence="1">The sequence shown here is derived from an EMBL/GenBank/DDBJ whole genome shotgun (WGS) entry which is preliminary data.</text>
</comment>
<name>E7RTQ6_9BURK</name>
<dbReference type="EMBL" id="AEQP01000001">
    <property type="protein sequence ID" value="EFV96142.1"/>
    <property type="molecule type" value="Genomic_DNA"/>
</dbReference>
<evidence type="ECO:0000313" key="1">
    <source>
        <dbReference type="EMBL" id="EFV96142.1"/>
    </source>
</evidence>
<accession>E7RTQ6</accession>
<dbReference type="AlphaFoldDB" id="E7RTQ6"/>
<keyword evidence="2" id="KW-1185">Reference proteome</keyword>